<dbReference type="PANTHER" id="PTHR30537:SF35">
    <property type="entry name" value="TRANSCRIPTIONAL REGULATORY PROTEIN"/>
    <property type="match status" value="1"/>
</dbReference>
<evidence type="ECO:0000313" key="7">
    <source>
        <dbReference type="Proteomes" id="UP000268529"/>
    </source>
</evidence>
<dbReference type="Gene3D" id="1.10.10.10">
    <property type="entry name" value="Winged helix-like DNA-binding domain superfamily/Winged helix DNA-binding domain"/>
    <property type="match status" value="1"/>
</dbReference>
<feature type="domain" description="HTH lysR-type" evidence="5">
    <location>
        <begin position="1"/>
        <end position="59"/>
    </location>
</feature>
<dbReference type="Pfam" id="PF03466">
    <property type="entry name" value="LysR_substrate"/>
    <property type="match status" value="1"/>
</dbReference>
<accession>A0AAX3FHJ6</accession>
<dbReference type="PANTHER" id="PTHR30537">
    <property type="entry name" value="HTH-TYPE TRANSCRIPTIONAL REGULATOR"/>
    <property type="match status" value="1"/>
</dbReference>
<dbReference type="AlphaFoldDB" id="A0AAX3FHJ6"/>
<dbReference type="InterPro" id="IPR036388">
    <property type="entry name" value="WH-like_DNA-bd_sf"/>
</dbReference>
<dbReference type="SUPFAM" id="SSF53850">
    <property type="entry name" value="Periplasmic binding protein-like II"/>
    <property type="match status" value="1"/>
</dbReference>
<dbReference type="RefSeq" id="WP_039197504.1">
    <property type="nucleotide sequence ID" value="NZ_LR134310.1"/>
</dbReference>
<dbReference type="CDD" id="cd08422">
    <property type="entry name" value="PBP2_CrgA_like"/>
    <property type="match status" value="1"/>
</dbReference>
<evidence type="ECO:0000256" key="1">
    <source>
        <dbReference type="ARBA" id="ARBA00009437"/>
    </source>
</evidence>
<evidence type="ECO:0000259" key="5">
    <source>
        <dbReference type="PROSITE" id="PS50931"/>
    </source>
</evidence>
<reference evidence="6 7" key="1">
    <citation type="submission" date="2018-12" db="EMBL/GenBank/DDBJ databases">
        <authorList>
            <consortium name="Pathogen Informatics"/>
        </authorList>
    </citation>
    <scope>NUCLEOTIDE SEQUENCE [LARGE SCALE GENOMIC DNA]</scope>
    <source>
        <strain evidence="6 7">NCTC8529</strain>
    </source>
</reference>
<gene>
    <name evidence="6" type="primary">dmlR_1</name>
    <name evidence="6" type="ORF">NCTC8529_00536</name>
</gene>
<keyword evidence="4" id="KW-0804">Transcription</keyword>
<dbReference type="Gene3D" id="3.40.190.290">
    <property type="match status" value="1"/>
</dbReference>
<comment type="similarity">
    <text evidence="1">Belongs to the LysR transcriptional regulatory family.</text>
</comment>
<dbReference type="InterPro" id="IPR058163">
    <property type="entry name" value="LysR-type_TF_proteobact-type"/>
</dbReference>
<dbReference type="GO" id="GO:0043565">
    <property type="term" value="F:sequence-specific DNA binding"/>
    <property type="evidence" value="ECO:0007669"/>
    <property type="project" value="TreeGrafter"/>
</dbReference>
<dbReference type="GeneID" id="92743156"/>
<organism evidence="6 7">
    <name type="scientific">Actinobacillus equuli</name>
    <dbReference type="NCBI Taxonomy" id="718"/>
    <lineage>
        <taxon>Bacteria</taxon>
        <taxon>Pseudomonadati</taxon>
        <taxon>Pseudomonadota</taxon>
        <taxon>Gammaproteobacteria</taxon>
        <taxon>Pasteurellales</taxon>
        <taxon>Pasteurellaceae</taxon>
        <taxon>Actinobacillus</taxon>
    </lineage>
</organism>
<dbReference type="EMBL" id="LR134310">
    <property type="protein sequence ID" value="VEE89925.1"/>
    <property type="molecule type" value="Genomic_DNA"/>
</dbReference>
<dbReference type="FunFam" id="3.40.190.290:FF:000001">
    <property type="entry name" value="Transcriptional regulator, LysR family"/>
    <property type="match status" value="1"/>
</dbReference>
<evidence type="ECO:0000256" key="4">
    <source>
        <dbReference type="ARBA" id="ARBA00023163"/>
    </source>
</evidence>
<dbReference type="GO" id="GO:0003700">
    <property type="term" value="F:DNA-binding transcription factor activity"/>
    <property type="evidence" value="ECO:0007669"/>
    <property type="project" value="InterPro"/>
</dbReference>
<keyword evidence="3" id="KW-0238">DNA-binding</keyword>
<dbReference type="PROSITE" id="PS50931">
    <property type="entry name" value="HTH_LYSR"/>
    <property type="match status" value="1"/>
</dbReference>
<evidence type="ECO:0000256" key="3">
    <source>
        <dbReference type="ARBA" id="ARBA00023125"/>
    </source>
</evidence>
<sequence length="296" mass="33709">MDRITAIQVFLNVAETHSFTAAAERMELSRPMVTRAVALVEEWFNARLLHRTTRHVSLTDAGRQAVEYCRKIANITDSIEQDFHQQQNSLHGTLRIASNTTFGSSHLLDAIQTFMEIHPQLNVQMQLGDKVVNLVEEAIDVAIRITNNPDPSLIARPLAKCHSLIVASPNYLARYGTPKRPEDLSQHRYLAHANINKKEWKFSQADQEVHLELTSTFTTNDTLALLNFTLSDGGIAMLPKYLTSEHLAENRLTAILTDWQLPTYSIYALYASRHKLSPNVRQFVDFLVERFANQDW</sequence>
<protein>
    <submittedName>
        <fullName evidence="6">HTH-type transcriptional regulator</fullName>
    </submittedName>
</protein>
<evidence type="ECO:0000313" key="6">
    <source>
        <dbReference type="EMBL" id="VEE89925.1"/>
    </source>
</evidence>
<dbReference type="SUPFAM" id="SSF46785">
    <property type="entry name" value="Winged helix' DNA-binding domain"/>
    <property type="match status" value="1"/>
</dbReference>
<dbReference type="Proteomes" id="UP000268529">
    <property type="component" value="Chromosome"/>
</dbReference>
<keyword evidence="2" id="KW-0805">Transcription regulation</keyword>
<dbReference type="InterPro" id="IPR000847">
    <property type="entry name" value="LysR_HTH_N"/>
</dbReference>
<dbReference type="InterPro" id="IPR005119">
    <property type="entry name" value="LysR_subst-bd"/>
</dbReference>
<name>A0AAX3FHJ6_ACTEU</name>
<dbReference type="GO" id="GO:0006351">
    <property type="term" value="P:DNA-templated transcription"/>
    <property type="evidence" value="ECO:0007669"/>
    <property type="project" value="TreeGrafter"/>
</dbReference>
<proteinExistence type="inferred from homology"/>
<evidence type="ECO:0000256" key="2">
    <source>
        <dbReference type="ARBA" id="ARBA00023015"/>
    </source>
</evidence>
<dbReference type="Pfam" id="PF00126">
    <property type="entry name" value="HTH_1"/>
    <property type="match status" value="1"/>
</dbReference>
<dbReference type="FunFam" id="1.10.10.10:FF:000001">
    <property type="entry name" value="LysR family transcriptional regulator"/>
    <property type="match status" value="1"/>
</dbReference>
<dbReference type="InterPro" id="IPR036390">
    <property type="entry name" value="WH_DNA-bd_sf"/>
</dbReference>